<evidence type="ECO:0000313" key="2">
    <source>
        <dbReference type="Proteomes" id="UP000245626"/>
    </source>
</evidence>
<dbReference type="Proteomes" id="UP000245626">
    <property type="component" value="Unassembled WGS sequence"/>
</dbReference>
<name>A0ACD0NP33_9BASI</name>
<dbReference type="EMBL" id="KZ820388">
    <property type="protein sequence ID" value="PWN47598.1"/>
    <property type="molecule type" value="Genomic_DNA"/>
</dbReference>
<proteinExistence type="predicted"/>
<gene>
    <name evidence="1" type="ORF">IE53DRAFT_371329</name>
</gene>
<protein>
    <submittedName>
        <fullName evidence="1">Uncharacterized protein</fullName>
    </submittedName>
</protein>
<sequence length="490" mass="53679">MAFIRDSLLITAAMISARALAAPTTACSVPNGAYGHLEFSEYVAVSTGQDGTLIVGGKPRLVGLAQCGQPLSTSPKGYTAEYRGYIVDALDQDQCLTATSSNSDATFTFSPCKFDSKGQVQPVQAFGWDWDYARYFNGKNVYYAGQTPGFIDATNPVPFSFEAADGALGTLEAKYNPSSPTTSSHLTLSVVYQSSYPGVDPQISCTTLKSGQLHFENSTYNGPLNARLEADPETSDSFFFEQCISSLMGYDNSGAKRYGRLRLSSDLTDGQYNCLIDQAGISTYPNGTLSASDWIDGFITQECDDADNYIQRSQFFEYDTVSNEVVLIAYTANQTDRPAVFSWYTQLDYDREFNVTQYVWNPHGIGAAFVTPEQLETHPAGTVTLRIFLFLATLTVLLASSALASSFITGFDDNFCRNKNKGSNIRTHSCFQFNAHTLSVNVQTPGSYQFCRLNGCQQCEAAFHLERGACYDNDPANNAGRDFKSLYYIG</sequence>
<organism evidence="1 2">
    <name type="scientific">Violaceomyces palustris</name>
    <dbReference type="NCBI Taxonomy" id="1673888"/>
    <lineage>
        <taxon>Eukaryota</taxon>
        <taxon>Fungi</taxon>
        <taxon>Dikarya</taxon>
        <taxon>Basidiomycota</taxon>
        <taxon>Ustilaginomycotina</taxon>
        <taxon>Ustilaginomycetes</taxon>
        <taxon>Violaceomycetales</taxon>
        <taxon>Violaceomycetaceae</taxon>
        <taxon>Violaceomyces</taxon>
    </lineage>
</organism>
<evidence type="ECO:0000313" key="1">
    <source>
        <dbReference type="EMBL" id="PWN47598.1"/>
    </source>
</evidence>
<reference evidence="1 2" key="1">
    <citation type="journal article" date="2018" name="Mol. Biol. Evol.">
        <title>Broad Genomic Sampling Reveals a Smut Pathogenic Ancestry of the Fungal Clade Ustilaginomycotina.</title>
        <authorList>
            <person name="Kijpornyongpan T."/>
            <person name="Mondo S.J."/>
            <person name="Barry K."/>
            <person name="Sandor L."/>
            <person name="Lee J."/>
            <person name="Lipzen A."/>
            <person name="Pangilinan J."/>
            <person name="LaButti K."/>
            <person name="Hainaut M."/>
            <person name="Henrissat B."/>
            <person name="Grigoriev I.V."/>
            <person name="Spatafora J.W."/>
            <person name="Aime M.C."/>
        </authorList>
    </citation>
    <scope>NUCLEOTIDE SEQUENCE [LARGE SCALE GENOMIC DNA]</scope>
    <source>
        <strain evidence="1 2">SA 807</strain>
    </source>
</reference>
<keyword evidence="2" id="KW-1185">Reference proteome</keyword>
<accession>A0ACD0NP33</accession>